<protein>
    <submittedName>
        <fullName evidence="1">Uncharacterized protein</fullName>
    </submittedName>
</protein>
<sequence length="254" mass="28307">MESFILTHKEWKTWRNKTDGGKSGLVKGVALGDALDKYHKTKKTAKDRLDALKKLEATLDRYVRGCRANKDAKAKAFGAKCKTKFDGMVATEVNGLNTLQDRISFLSSAPIVLESAFRKYFAEMNRLGTKIQAARDALKTIDRQLAGLDPASPQHAALKAKRDQVSDAVDKALKPSRYKPLVREFGKRADELSGAITYMREWGVYPSSAPNQLYFQNLEGYLLGVLKEPENINRNLAEVGKHFAKAMKDLKALG</sequence>
<reference evidence="1 2" key="1">
    <citation type="submission" date="2023-04" db="EMBL/GenBank/DDBJ databases">
        <title>Marinoamorphus aggregata gen. nov., sp. Nov., isolate from tissue of brittle star Ophioplocus japonicus.</title>
        <authorList>
            <person name="Kawano K."/>
            <person name="Sawayama S."/>
            <person name="Nakagawa S."/>
        </authorList>
    </citation>
    <scope>NUCLEOTIDE SEQUENCE [LARGE SCALE GENOMIC DNA]</scope>
    <source>
        <strain evidence="1 2">NKW23</strain>
    </source>
</reference>
<organism evidence="1 2">
    <name type="scientific">Paralimibaculum aggregatum</name>
    <dbReference type="NCBI Taxonomy" id="3036245"/>
    <lineage>
        <taxon>Bacteria</taxon>
        <taxon>Pseudomonadati</taxon>
        <taxon>Pseudomonadota</taxon>
        <taxon>Alphaproteobacteria</taxon>
        <taxon>Rhodobacterales</taxon>
        <taxon>Paracoccaceae</taxon>
        <taxon>Paralimibaculum</taxon>
    </lineage>
</organism>
<dbReference type="EMBL" id="BSYI01000013">
    <property type="protein sequence ID" value="GMG82829.1"/>
    <property type="molecule type" value="Genomic_DNA"/>
</dbReference>
<dbReference type="RefSeq" id="WP_285671619.1">
    <property type="nucleotide sequence ID" value="NZ_BSYI01000013.1"/>
</dbReference>
<name>A0ABQ6LPY4_9RHOB</name>
<dbReference type="Proteomes" id="UP001239909">
    <property type="component" value="Unassembled WGS sequence"/>
</dbReference>
<proteinExistence type="predicted"/>
<evidence type="ECO:0000313" key="2">
    <source>
        <dbReference type="Proteomes" id="UP001239909"/>
    </source>
</evidence>
<dbReference type="Gene3D" id="1.20.120.330">
    <property type="entry name" value="Nucleotidyltransferases domain 2"/>
    <property type="match status" value="1"/>
</dbReference>
<accession>A0ABQ6LPY4</accession>
<gene>
    <name evidence="1" type="ORF">LNKW23_20420</name>
</gene>
<keyword evidence="2" id="KW-1185">Reference proteome</keyword>
<comment type="caution">
    <text evidence="1">The sequence shown here is derived from an EMBL/GenBank/DDBJ whole genome shotgun (WGS) entry which is preliminary data.</text>
</comment>
<evidence type="ECO:0000313" key="1">
    <source>
        <dbReference type="EMBL" id="GMG82829.1"/>
    </source>
</evidence>